<dbReference type="PANTHER" id="PTHR35848:SF6">
    <property type="entry name" value="CUPIN TYPE-2 DOMAIN-CONTAINING PROTEIN"/>
    <property type="match status" value="1"/>
</dbReference>
<evidence type="ECO:0000256" key="1">
    <source>
        <dbReference type="ARBA" id="ARBA00022723"/>
    </source>
</evidence>
<evidence type="ECO:0000313" key="4">
    <source>
        <dbReference type="Proteomes" id="UP000318478"/>
    </source>
</evidence>
<gene>
    <name evidence="3" type="ORF">Pla123a_14900</name>
</gene>
<dbReference type="InterPro" id="IPR013096">
    <property type="entry name" value="Cupin_2"/>
</dbReference>
<dbReference type="Gene3D" id="2.60.120.10">
    <property type="entry name" value="Jelly Rolls"/>
    <property type="match status" value="1"/>
</dbReference>
<reference evidence="3 4" key="1">
    <citation type="submission" date="2019-02" db="EMBL/GenBank/DDBJ databases">
        <title>Deep-cultivation of Planctomycetes and their phenomic and genomic characterization uncovers novel biology.</title>
        <authorList>
            <person name="Wiegand S."/>
            <person name="Jogler M."/>
            <person name="Boedeker C."/>
            <person name="Pinto D."/>
            <person name="Vollmers J."/>
            <person name="Rivas-Marin E."/>
            <person name="Kohn T."/>
            <person name="Peeters S.H."/>
            <person name="Heuer A."/>
            <person name="Rast P."/>
            <person name="Oberbeckmann S."/>
            <person name="Bunk B."/>
            <person name="Jeske O."/>
            <person name="Meyerdierks A."/>
            <person name="Storesund J.E."/>
            <person name="Kallscheuer N."/>
            <person name="Luecker S."/>
            <person name="Lage O.M."/>
            <person name="Pohl T."/>
            <person name="Merkel B.J."/>
            <person name="Hornburger P."/>
            <person name="Mueller R.-W."/>
            <person name="Bruemmer F."/>
            <person name="Labrenz M."/>
            <person name="Spormann A.M."/>
            <person name="Op Den Camp H."/>
            <person name="Overmann J."/>
            <person name="Amann R."/>
            <person name="Jetten M.S.M."/>
            <person name="Mascher T."/>
            <person name="Medema M.H."/>
            <person name="Devos D.P."/>
            <person name="Kaster A.-K."/>
            <person name="Ovreas L."/>
            <person name="Rohde M."/>
            <person name="Galperin M.Y."/>
            <person name="Jogler C."/>
        </authorList>
    </citation>
    <scope>NUCLEOTIDE SEQUENCE [LARGE SCALE GENOMIC DNA]</scope>
    <source>
        <strain evidence="3 4">Pla123a</strain>
    </source>
</reference>
<dbReference type="Proteomes" id="UP000318478">
    <property type="component" value="Unassembled WGS sequence"/>
</dbReference>
<dbReference type="OrthoDB" id="282518at2"/>
<keyword evidence="1" id="KW-0479">Metal-binding</keyword>
<dbReference type="EMBL" id="SJPO01000003">
    <property type="protein sequence ID" value="TWT77694.1"/>
    <property type="molecule type" value="Genomic_DNA"/>
</dbReference>
<dbReference type="SUPFAM" id="SSF51182">
    <property type="entry name" value="RmlC-like cupins"/>
    <property type="match status" value="1"/>
</dbReference>
<dbReference type="RefSeq" id="WP_146585434.1">
    <property type="nucleotide sequence ID" value="NZ_SJPO01000003.1"/>
</dbReference>
<dbReference type="AlphaFoldDB" id="A0A5C5YRU6"/>
<comment type="caution">
    <text evidence="3">The sequence shown here is derived from an EMBL/GenBank/DDBJ whole genome shotgun (WGS) entry which is preliminary data.</text>
</comment>
<dbReference type="InterPro" id="IPR014710">
    <property type="entry name" value="RmlC-like_jellyroll"/>
</dbReference>
<dbReference type="CDD" id="cd06985">
    <property type="entry name" value="cupin_BF4112"/>
    <property type="match status" value="1"/>
</dbReference>
<dbReference type="GO" id="GO:0046872">
    <property type="term" value="F:metal ion binding"/>
    <property type="evidence" value="ECO:0007669"/>
    <property type="project" value="UniProtKB-KW"/>
</dbReference>
<feature type="domain" description="Cupin type-2" evidence="2">
    <location>
        <begin position="49"/>
        <end position="115"/>
    </location>
</feature>
<dbReference type="Pfam" id="PF07883">
    <property type="entry name" value="Cupin_2"/>
    <property type="match status" value="1"/>
</dbReference>
<evidence type="ECO:0000313" key="3">
    <source>
        <dbReference type="EMBL" id="TWT77694.1"/>
    </source>
</evidence>
<dbReference type="PANTHER" id="PTHR35848">
    <property type="entry name" value="OXALATE-BINDING PROTEIN"/>
    <property type="match status" value="1"/>
</dbReference>
<organism evidence="3 4">
    <name type="scientific">Posidoniimonas polymericola</name>
    <dbReference type="NCBI Taxonomy" id="2528002"/>
    <lineage>
        <taxon>Bacteria</taxon>
        <taxon>Pseudomonadati</taxon>
        <taxon>Planctomycetota</taxon>
        <taxon>Planctomycetia</taxon>
        <taxon>Pirellulales</taxon>
        <taxon>Lacipirellulaceae</taxon>
        <taxon>Posidoniimonas</taxon>
    </lineage>
</organism>
<sequence>MANTTVLNAGPWQDLHQHVFEHGPTKAPGKLFVKEALGATGCEMSLNKLPAGAAYPFTHRHQQNEELYVVVSGSGEFYADGQLFPLSEGTVLRVAPAGVRSIKAGDEADLCFLCIQAAAGTLTGGTITDGEMVDASFAWPTATAQA</sequence>
<dbReference type="InterPro" id="IPR011051">
    <property type="entry name" value="RmlC_Cupin_sf"/>
</dbReference>
<accession>A0A5C5YRU6</accession>
<name>A0A5C5YRU6_9BACT</name>
<protein>
    <submittedName>
        <fullName evidence="3">Cupin domain protein</fullName>
    </submittedName>
</protein>
<proteinExistence type="predicted"/>
<dbReference type="InterPro" id="IPR051610">
    <property type="entry name" value="GPI/OXD"/>
</dbReference>
<evidence type="ECO:0000259" key="2">
    <source>
        <dbReference type="Pfam" id="PF07883"/>
    </source>
</evidence>
<keyword evidence="4" id="KW-1185">Reference proteome</keyword>